<proteinExistence type="predicted"/>
<dbReference type="SUPFAM" id="SSF51197">
    <property type="entry name" value="Clavaminate synthase-like"/>
    <property type="match status" value="1"/>
</dbReference>
<dbReference type="Pfam" id="PF02375">
    <property type="entry name" value="JmjN"/>
    <property type="match status" value="1"/>
</dbReference>
<dbReference type="Proteomes" id="UP001230188">
    <property type="component" value="Unassembled WGS sequence"/>
</dbReference>
<evidence type="ECO:0000256" key="1">
    <source>
        <dbReference type="ARBA" id="ARBA00022723"/>
    </source>
</evidence>
<keyword evidence="8" id="KW-1185">Reference proteome</keyword>
<dbReference type="Gene3D" id="2.60.120.650">
    <property type="entry name" value="Cupin"/>
    <property type="match status" value="1"/>
</dbReference>
<dbReference type="Pfam" id="PF02008">
    <property type="entry name" value="zf-CXXC"/>
    <property type="match status" value="1"/>
</dbReference>
<evidence type="ECO:0008006" key="9">
    <source>
        <dbReference type="Google" id="ProtNLM"/>
    </source>
</evidence>
<keyword evidence="2" id="KW-0863">Zinc-finger</keyword>
<dbReference type="EMBL" id="JAQMWT010000642">
    <property type="protein sequence ID" value="KAJ8598798.1"/>
    <property type="molecule type" value="Genomic_DNA"/>
</dbReference>
<dbReference type="SMART" id="SM00558">
    <property type="entry name" value="JmjC"/>
    <property type="match status" value="1"/>
</dbReference>
<dbReference type="GO" id="GO:0010468">
    <property type="term" value="P:regulation of gene expression"/>
    <property type="evidence" value="ECO:0007669"/>
    <property type="project" value="TreeGrafter"/>
</dbReference>
<dbReference type="GO" id="GO:0032454">
    <property type="term" value="F:histone H3K9 demethylase activity"/>
    <property type="evidence" value="ECO:0007669"/>
    <property type="project" value="TreeGrafter"/>
</dbReference>
<dbReference type="InterPro" id="IPR003347">
    <property type="entry name" value="JmjC_dom"/>
</dbReference>
<evidence type="ECO:0000313" key="8">
    <source>
        <dbReference type="Proteomes" id="UP001230188"/>
    </source>
</evidence>
<dbReference type="InterPro" id="IPR002857">
    <property type="entry name" value="Znf_CXXC"/>
</dbReference>
<reference evidence="7" key="1">
    <citation type="submission" date="2023-01" db="EMBL/GenBank/DDBJ databases">
        <title>Metagenome sequencing of chrysophaentin producing Chrysophaeum taylorii.</title>
        <authorList>
            <person name="Davison J."/>
            <person name="Bewley C."/>
        </authorList>
    </citation>
    <scope>NUCLEOTIDE SEQUENCE</scope>
    <source>
        <strain evidence="7">NIES-1699</strain>
    </source>
</reference>
<evidence type="ECO:0000259" key="4">
    <source>
        <dbReference type="PROSITE" id="PS51058"/>
    </source>
</evidence>
<evidence type="ECO:0000256" key="3">
    <source>
        <dbReference type="ARBA" id="ARBA00022833"/>
    </source>
</evidence>
<feature type="domain" description="CXXC-type" evidence="4">
    <location>
        <begin position="330"/>
        <end position="376"/>
    </location>
</feature>
<evidence type="ECO:0000256" key="2">
    <source>
        <dbReference type="ARBA" id="ARBA00022771"/>
    </source>
</evidence>
<name>A0AAD7XGU4_9STRA</name>
<feature type="domain" description="JmjN" evidence="5">
    <location>
        <begin position="6"/>
        <end position="47"/>
    </location>
</feature>
<dbReference type="SMART" id="SM00545">
    <property type="entry name" value="JmjN"/>
    <property type="match status" value="1"/>
</dbReference>
<feature type="domain" description="JmjC" evidence="6">
    <location>
        <begin position="169"/>
        <end position="334"/>
    </location>
</feature>
<dbReference type="GO" id="GO:0005634">
    <property type="term" value="C:nucleus"/>
    <property type="evidence" value="ECO:0007669"/>
    <property type="project" value="TreeGrafter"/>
</dbReference>
<dbReference type="GO" id="GO:0003677">
    <property type="term" value="F:DNA binding"/>
    <property type="evidence" value="ECO:0007669"/>
    <property type="project" value="InterPro"/>
</dbReference>
<dbReference type="PROSITE" id="PS51183">
    <property type="entry name" value="JMJN"/>
    <property type="match status" value="1"/>
</dbReference>
<dbReference type="GO" id="GO:0000785">
    <property type="term" value="C:chromatin"/>
    <property type="evidence" value="ECO:0007669"/>
    <property type="project" value="TreeGrafter"/>
</dbReference>
<keyword evidence="3" id="KW-0862">Zinc</keyword>
<organism evidence="7 8">
    <name type="scientific">Chrysophaeum taylorii</name>
    <dbReference type="NCBI Taxonomy" id="2483200"/>
    <lineage>
        <taxon>Eukaryota</taxon>
        <taxon>Sar</taxon>
        <taxon>Stramenopiles</taxon>
        <taxon>Ochrophyta</taxon>
        <taxon>Pelagophyceae</taxon>
        <taxon>Pelagomonadales</taxon>
        <taxon>Pelagomonadaceae</taxon>
        <taxon>Chrysophaeum</taxon>
    </lineage>
</organism>
<dbReference type="PROSITE" id="PS51184">
    <property type="entry name" value="JMJC"/>
    <property type="match status" value="1"/>
</dbReference>
<dbReference type="PANTHER" id="PTHR10694">
    <property type="entry name" value="LYSINE-SPECIFIC DEMETHYLASE"/>
    <property type="match status" value="1"/>
</dbReference>
<dbReference type="PANTHER" id="PTHR10694:SF7">
    <property type="entry name" value="[HISTONE H3]-TRIMETHYL-L-LYSINE(9) DEMETHYLASE"/>
    <property type="match status" value="1"/>
</dbReference>
<dbReference type="PROSITE" id="PS51058">
    <property type="entry name" value="ZF_CXXC"/>
    <property type="match status" value="1"/>
</dbReference>
<dbReference type="AlphaFoldDB" id="A0AAD7XGU4"/>
<gene>
    <name evidence="7" type="ORF">CTAYLR_008651</name>
</gene>
<dbReference type="InterPro" id="IPR003349">
    <property type="entry name" value="JmjN"/>
</dbReference>
<dbReference type="GO" id="GO:0008270">
    <property type="term" value="F:zinc ion binding"/>
    <property type="evidence" value="ECO:0007669"/>
    <property type="project" value="UniProtKB-KW"/>
</dbReference>
<sequence>MARCTCPVFRPSLAEFRDFQGYLARIEEEAMESGICKIVPPEGWWLTPAEVAALCSVDGEFGDCEISGPVEQRILGRLGVFEVTHEVKPRMSVRRLYERSARARCPDAADEWSRRRSLRGSSGSELEQRERRFWQSLATNESGAYYGADDPHLSVFRRLRETTDAGDWEEGASEWHLDRMPNDPLRRSIPGSKLGGVTEPMVYVGAWRALFAWHVEDANLYSINLIHFGAPKSWYGISPKDARKFEQFAALLFPEKRDECPHFLRHKMSIVSPKLLRDNGFRVSECVHNAGEIMITLPEAYHSGFNHGFNVAESTNFATSSWPNVTSQSGRTRRPRCGDCDACVAPECGECKYCLDATKRGGPGKLKQSCIRRRCLAVWTDN</sequence>
<evidence type="ECO:0000313" key="7">
    <source>
        <dbReference type="EMBL" id="KAJ8598798.1"/>
    </source>
</evidence>
<keyword evidence="1" id="KW-0479">Metal-binding</keyword>
<dbReference type="Pfam" id="PF02373">
    <property type="entry name" value="JmjC"/>
    <property type="match status" value="1"/>
</dbReference>
<dbReference type="GO" id="GO:0051864">
    <property type="term" value="F:histone H3K36 demethylase activity"/>
    <property type="evidence" value="ECO:0007669"/>
    <property type="project" value="TreeGrafter"/>
</dbReference>
<comment type="caution">
    <text evidence="7">The sequence shown here is derived from an EMBL/GenBank/DDBJ whole genome shotgun (WGS) entry which is preliminary data.</text>
</comment>
<evidence type="ECO:0000259" key="6">
    <source>
        <dbReference type="PROSITE" id="PS51184"/>
    </source>
</evidence>
<accession>A0AAD7XGU4</accession>
<evidence type="ECO:0000259" key="5">
    <source>
        <dbReference type="PROSITE" id="PS51183"/>
    </source>
</evidence>
<protein>
    <recommendedName>
        <fullName evidence="9">[Histone H3]-trimethyl-L-lysine(9) demethylase</fullName>
    </recommendedName>
</protein>